<dbReference type="Gene3D" id="3.10.450.50">
    <property type="match status" value="1"/>
</dbReference>
<dbReference type="SUPFAM" id="SSF54427">
    <property type="entry name" value="NTF2-like"/>
    <property type="match status" value="1"/>
</dbReference>
<dbReference type="InterPro" id="IPR002075">
    <property type="entry name" value="NTF2_dom"/>
</dbReference>
<dbReference type="InterPro" id="IPR032710">
    <property type="entry name" value="NTF2-like_dom_sf"/>
</dbReference>
<evidence type="ECO:0000256" key="3">
    <source>
        <dbReference type="SAM" id="MobiDB-lite"/>
    </source>
</evidence>
<evidence type="ECO:0000256" key="2">
    <source>
        <dbReference type="PROSITE-ProRule" id="PRU00176"/>
    </source>
</evidence>
<dbReference type="GO" id="GO:0034517">
    <property type="term" value="P:ribophagy"/>
    <property type="evidence" value="ECO:0007669"/>
    <property type="project" value="TreeGrafter"/>
</dbReference>
<dbReference type="GO" id="GO:1990861">
    <property type="term" value="C:Ubp3-Bre5 deubiquitination complex"/>
    <property type="evidence" value="ECO:0007669"/>
    <property type="project" value="TreeGrafter"/>
</dbReference>
<dbReference type="PROSITE" id="PS50177">
    <property type="entry name" value="NTF2_DOMAIN"/>
    <property type="match status" value="1"/>
</dbReference>
<dbReference type="InterPro" id="IPR012677">
    <property type="entry name" value="Nucleotide-bd_a/b_plait_sf"/>
</dbReference>
<feature type="region of interest" description="Disordered" evidence="3">
    <location>
        <begin position="485"/>
        <end position="537"/>
    </location>
</feature>
<feature type="compositionally biased region" description="Polar residues" evidence="3">
    <location>
        <begin position="383"/>
        <end position="394"/>
    </location>
</feature>
<feature type="compositionally biased region" description="Basic and acidic residues" evidence="3">
    <location>
        <begin position="234"/>
        <end position="243"/>
    </location>
</feature>
<reference evidence="6" key="1">
    <citation type="journal article" date="2020" name="Stud. Mycol.">
        <title>101 Dothideomycetes genomes: a test case for predicting lifestyles and emergence of pathogens.</title>
        <authorList>
            <person name="Haridas S."/>
            <person name="Albert R."/>
            <person name="Binder M."/>
            <person name="Bloem J."/>
            <person name="Labutti K."/>
            <person name="Salamov A."/>
            <person name="Andreopoulos B."/>
            <person name="Baker S."/>
            <person name="Barry K."/>
            <person name="Bills G."/>
            <person name="Bluhm B."/>
            <person name="Cannon C."/>
            <person name="Castanera R."/>
            <person name="Culley D."/>
            <person name="Daum C."/>
            <person name="Ezra D."/>
            <person name="Gonzalez J."/>
            <person name="Henrissat B."/>
            <person name="Kuo A."/>
            <person name="Liang C."/>
            <person name="Lipzen A."/>
            <person name="Lutzoni F."/>
            <person name="Magnuson J."/>
            <person name="Mondo S."/>
            <person name="Nolan M."/>
            <person name="Ohm R."/>
            <person name="Pangilinan J."/>
            <person name="Park H.-J."/>
            <person name="Ramirez L."/>
            <person name="Alfaro M."/>
            <person name="Sun H."/>
            <person name="Tritt A."/>
            <person name="Yoshinaga Y."/>
            <person name="Zwiers L.-H."/>
            <person name="Turgeon B."/>
            <person name="Goodwin S."/>
            <person name="Spatafora J."/>
            <person name="Crous P."/>
            <person name="Grigoriev I."/>
        </authorList>
    </citation>
    <scope>NUCLEOTIDE SEQUENCE</scope>
    <source>
        <strain evidence="6">CBS 122368</strain>
    </source>
</reference>
<feature type="compositionally biased region" description="Gly residues" evidence="3">
    <location>
        <begin position="501"/>
        <end position="527"/>
    </location>
</feature>
<feature type="domain" description="NTF2" evidence="5">
    <location>
        <begin position="61"/>
        <end position="176"/>
    </location>
</feature>
<dbReference type="PROSITE" id="PS50102">
    <property type="entry name" value="RRM"/>
    <property type="match status" value="1"/>
</dbReference>
<dbReference type="FunFam" id="3.10.450.50:FF:000003">
    <property type="entry name" value="Nuclear transport factor 2 family protein"/>
    <property type="match status" value="1"/>
</dbReference>
<dbReference type="RefSeq" id="XP_033689715.1">
    <property type="nucleotide sequence ID" value="XM_033819866.1"/>
</dbReference>
<feature type="region of interest" description="Disordered" evidence="3">
    <location>
        <begin position="181"/>
        <end position="222"/>
    </location>
</feature>
<protein>
    <recommendedName>
        <fullName evidence="8">NTF2-domain-containing protein</fullName>
    </recommendedName>
</protein>
<feature type="domain" description="RRM" evidence="4">
    <location>
        <begin position="417"/>
        <end position="489"/>
    </location>
</feature>
<proteinExistence type="predicted"/>
<feature type="compositionally biased region" description="Low complexity" evidence="3">
    <location>
        <begin position="528"/>
        <end position="537"/>
    </location>
</feature>
<dbReference type="CDD" id="cd00780">
    <property type="entry name" value="NTF2"/>
    <property type="match status" value="1"/>
</dbReference>
<feature type="compositionally biased region" description="Low complexity" evidence="3">
    <location>
        <begin position="252"/>
        <end position="278"/>
    </location>
</feature>
<feature type="compositionally biased region" description="Polar residues" evidence="3">
    <location>
        <begin position="349"/>
        <end position="364"/>
    </location>
</feature>
<keyword evidence="1 2" id="KW-0694">RNA-binding</keyword>
<dbReference type="GO" id="GO:0003729">
    <property type="term" value="F:mRNA binding"/>
    <property type="evidence" value="ECO:0007669"/>
    <property type="project" value="TreeGrafter"/>
</dbReference>
<evidence type="ECO:0000259" key="4">
    <source>
        <dbReference type="PROSITE" id="PS50102"/>
    </source>
</evidence>
<dbReference type="PANTHER" id="PTHR10693">
    <property type="entry name" value="RAS GTPASE-ACTIVATING PROTEIN-BINDING PROTEIN"/>
    <property type="match status" value="1"/>
</dbReference>
<dbReference type="AlphaFoldDB" id="A0A6A6IVY2"/>
<dbReference type="InterPro" id="IPR039539">
    <property type="entry name" value="Ras_GTPase_bind_prot"/>
</dbReference>
<dbReference type="EMBL" id="ML987190">
    <property type="protein sequence ID" value="KAF2254711.1"/>
    <property type="molecule type" value="Genomic_DNA"/>
</dbReference>
<dbReference type="InterPro" id="IPR000504">
    <property type="entry name" value="RRM_dom"/>
</dbReference>
<dbReference type="GeneID" id="54573196"/>
<dbReference type="OrthoDB" id="339151at2759"/>
<dbReference type="GO" id="GO:0005829">
    <property type="term" value="C:cytosol"/>
    <property type="evidence" value="ECO:0007669"/>
    <property type="project" value="TreeGrafter"/>
</dbReference>
<gene>
    <name evidence="6" type="ORF">BU26DRAFT_143968</name>
</gene>
<sequence>MATTEAPAPINGNYAPQGYDAVASNYAAANANSAPGYTASQQQAPSQPSGTSTTDIPKDEVGWYFVEQYYTTLSRTPDKLYLFYNKRSQFVSGTEEDKVNVCVGQKPINDRIKELDFQDTKVRVTNVDSQGSDANIVIQVIGEISNKGQPHKRFVQTFVLAEQTNGYFVLNDIFRYLAEEAEEEEEVQHDPAAPATGVQEPAPTAAVPEDESLNRSDEIANSEEDLTKVDHKLEEAAHEEPVREVSPPPAPVNGTPVPEAAEIAPAEEAPAAVVSAPEEVPKEPEAPAVEEAVEPEKPKDPTPTPAPAAPKAAPTATPAAPPKPAAPRTWASLIASSHKVATPVVPASATPQTASQPKSASPASVQPLAVPTQPSAPAREPSPANSQGEASGWQTAGHKKEQSRAQNQAAGADAENKRAYIKNVYSQVEEGSLRGALSKFGDIEYLDISRQKNCAFVDFKTPAGFQAAVAANPHTVNGLEIKVEERRLRPQQPFPYPRGGAPRGRGGIGGQPRGGFPPRGGRGGSMGRGARPAPQDA</sequence>
<evidence type="ECO:0000313" key="6">
    <source>
        <dbReference type="EMBL" id="KAF2254711.1"/>
    </source>
</evidence>
<feature type="compositionally biased region" description="Low complexity" evidence="3">
    <location>
        <begin position="33"/>
        <end position="54"/>
    </location>
</feature>
<dbReference type="Gene3D" id="3.30.70.330">
    <property type="match status" value="1"/>
</dbReference>
<dbReference type="GO" id="GO:1990904">
    <property type="term" value="C:ribonucleoprotein complex"/>
    <property type="evidence" value="ECO:0007669"/>
    <property type="project" value="TreeGrafter"/>
</dbReference>
<evidence type="ECO:0000313" key="7">
    <source>
        <dbReference type="Proteomes" id="UP000800094"/>
    </source>
</evidence>
<dbReference type="GO" id="GO:0016579">
    <property type="term" value="P:protein deubiquitination"/>
    <property type="evidence" value="ECO:0007669"/>
    <property type="project" value="TreeGrafter"/>
</dbReference>
<dbReference type="Pfam" id="PF00076">
    <property type="entry name" value="RRM_1"/>
    <property type="match status" value="1"/>
</dbReference>
<feature type="compositionally biased region" description="Low complexity" evidence="3">
    <location>
        <begin position="309"/>
        <end position="318"/>
    </location>
</feature>
<dbReference type="Proteomes" id="UP000800094">
    <property type="component" value="Unassembled WGS sequence"/>
</dbReference>
<accession>A0A6A6IVY2</accession>
<dbReference type="Pfam" id="PF02136">
    <property type="entry name" value="NTF2"/>
    <property type="match status" value="1"/>
</dbReference>
<evidence type="ECO:0000256" key="1">
    <source>
        <dbReference type="ARBA" id="ARBA00022884"/>
    </source>
</evidence>
<dbReference type="InterPro" id="IPR035979">
    <property type="entry name" value="RBD_domain_sf"/>
</dbReference>
<evidence type="ECO:0000259" key="5">
    <source>
        <dbReference type="PROSITE" id="PS50177"/>
    </source>
</evidence>
<dbReference type="PANTHER" id="PTHR10693:SF20">
    <property type="entry name" value="AT27578P"/>
    <property type="match status" value="1"/>
</dbReference>
<feature type="region of interest" description="Disordered" evidence="3">
    <location>
        <begin position="234"/>
        <end position="418"/>
    </location>
</feature>
<evidence type="ECO:0008006" key="8">
    <source>
        <dbReference type="Google" id="ProtNLM"/>
    </source>
</evidence>
<keyword evidence="7" id="KW-1185">Reference proteome</keyword>
<dbReference type="SMART" id="SM00360">
    <property type="entry name" value="RRM"/>
    <property type="match status" value="1"/>
</dbReference>
<dbReference type="InterPro" id="IPR018222">
    <property type="entry name" value="Nuclear_transport_factor_2_euk"/>
</dbReference>
<feature type="region of interest" description="Disordered" evidence="3">
    <location>
        <begin position="33"/>
        <end position="57"/>
    </location>
</feature>
<name>A0A6A6IVY2_9PLEO</name>
<organism evidence="6 7">
    <name type="scientific">Trematosphaeria pertusa</name>
    <dbReference type="NCBI Taxonomy" id="390896"/>
    <lineage>
        <taxon>Eukaryota</taxon>
        <taxon>Fungi</taxon>
        <taxon>Dikarya</taxon>
        <taxon>Ascomycota</taxon>
        <taxon>Pezizomycotina</taxon>
        <taxon>Dothideomycetes</taxon>
        <taxon>Pleosporomycetidae</taxon>
        <taxon>Pleosporales</taxon>
        <taxon>Massarineae</taxon>
        <taxon>Trematosphaeriaceae</taxon>
        <taxon>Trematosphaeria</taxon>
    </lineage>
</organism>
<dbReference type="SUPFAM" id="SSF54928">
    <property type="entry name" value="RNA-binding domain, RBD"/>
    <property type="match status" value="1"/>
</dbReference>